<keyword evidence="1" id="KW-1133">Transmembrane helix</keyword>
<reference evidence="2 3" key="1">
    <citation type="submission" date="2018-04" db="EMBL/GenBank/DDBJ databases">
        <title>Pelagivirga bohaiensis gen. nov., sp. nov., a bacterium isolated from the Bohai Sea.</title>
        <authorList>
            <person name="Ji X."/>
        </authorList>
    </citation>
    <scope>NUCLEOTIDE SEQUENCE [LARGE SCALE GENOMIC DNA]</scope>
    <source>
        <strain evidence="2 3">BH-SD19</strain>
    </source>
</reference>
<dbReference type="EMBL" id="QCYH01000002">
    <property type="protein sequence ID" value="PVA11120.1"/>
    <property type="molecule type" value="Genomic_DNA"/>
</dbReference>
<sequence length="133" mass="14734">MSRDNMGRKMIDPVTFQQDIDAVQTKLRIRLGARGKTLARSLRRAGRALPKPARQAGGRLVQMQAMVVHPRLRRLVTRAQVDGALAELSAPLNVINVKERRKDRLLGFAASVVFGLMVLGAGIVALMRWRGLL</sequence>
<keyword evidence="1" id="KW-0472">Membrane</keyword>
<name>A0A2T7G9M8_9RHOB</name>
<feature type="transmembrane region" description="Helical" evidence="1">
    <location>
        <begin position="105"/>
        <end position="127"/>
    </location>
</feature>
<accession>A0A2T7G9M8</accession>
<proteinExistence type="predicted"/>
<gene>
    <name evidence="2" type="ORF">DC366_04990</name>
</gene>
<dbReference type="Proteomes" id="UP000244446">
    <property type="component" value="Unassembled WGS sequence"/>
</dbReference>
<evidence type="ECO:0000256" key="1">
    <source>
        <dbReference type="SAM" id="Phobius"/>
    </source>
</evidence>
<comment type="caution">
    <text evidence="2">The sequence shown here is derived from an EMBL/GenBank/DDBJ whole genome shotgun (WGS) entry which is preliminary data.</text>
</comment>
<keyword evidence="3" id="KW-1185">Reference proteome</keyword>
<organism evidence="2 3">
    <name type="scientific">Pelagivirga sediminicola</name>
    <dbReference type="NCBI Taxonomy" id="2170575"/>
    <lineage>
        <taxon>Bacteria</taxon>
        <taxon>Pseudomonadati</taxon>
        <taxon>Pseudomonadota</taxon>
        <taxon>Alphaproteobacteria</taxon>
        <taxon>Rhodobacterales</taxon>
        <taxon>Paracoccaceae</taxon>
        <taxon>Pelagivirga</taxon>
    </lineage>
</organism>
<protein>
    <submittedName>
        <fullName evidence="2">Uncharacterized protein</fullName>
    </submittedName>
</protein>
<dbReference type="AlphaFoldDB" id="A0A2T7G9M8"/>
<keyword evidence="1" id="KW-0812">Transmembrane</keyword>
<evidence type="ECO:0000313" key="2">
    <source>
        <dbReference type="EMBL" id="PVA11120.1"/>
    </source>
</evidence>
<evidence type="ECO:0000313" key="3">
    <source>
        <dbReference type="Proteomes" id="UP000244446"/>
    </source>
</evidence>